<feature type="domain" description="Signal transduction histidine kinase subgroup 3 dimerisation and phosphoacceptor" evidence="6">
    <location>
        <begin position="195"/>
        <end position="261"/>
    </location>
</feature>
<comment type="caution">
    <text evidence="7">The sequence shown here is derived from an EMBL/GenBank/DDBJ whole genome shotgun (WGS) entry which is preliminary data.</text>
</comment>
<feature type="compositionally biased region" description="Basic and acidic residues" evidence="4">
    <location>
        <begin position="385"/>
        <end position="395"/>
    </location>
</feature>
<evidence type="ECO:0000256" key="4">
    <source>
        <dbReference type="SAM" id="MobiDB-lite"/>
    </source>
</evidence>
<keyword evidence="8" id="KW-1185">Reference proteome</keyword>
<dbReference type="PANTHER" id="PTHR24421:SF63">
    <property type="entry name" value="SENSOR HISTIDINE KINASE DESK"/>
    <property type="match status" value="1"/>
</dbReference>
<dbReference type="Gene3D" id="3.30.565.10">
    <property type="entry name" value="Histidine kinase-like ATPase, C-terminal domain"/>
    <property type="match status" value="1"/>
</dbReference>
<dbReference type="Gene3D" id="1.20.5.1930">
    <property type="match status" value="1"/>
</dbReference>
<dbReference type="Pfam" id="PF07730">
    <property type="entry name" value="HisKA_3"/>
    <property type="match status" value="1"/>
</dbReference>
<keyword evidence="2 7" id="KW-0418">Kinase</keyword>
<feature type="transmembrane region" description="Helical" evidence="5">
    <location>
        <begin position="58"/>
        <end position="79"/>
    </location>
</feature>
<reference evidence="7 8" key="1">
    <citation type="submission" date="2019-09" db="EMBL/GenBank/DDBJ databases">
        <title>Genome Sequences of Streptomyces kaniharaensis ATCC 21070.</title>
        <authorList>
            <person name="Zhu W."/>
            <person name="De Crecy-Lagard V."/>
            <person name="Richards N.G."/>
        </authorList>
    </citation>
    <scope>NUCLEOTIDE SEQUENCE [LARGE SCALE GENOMIC DNA]</scope>
    <source>
        <strain evidence="7 8">SF-557</strain>
    </source>
</reference>
<keyword evidence="5" id="KW-0472">Membrane</keyword>
<dbReference type="SUPFAM" id="SSF55874">
    <property type="entry name" value="ATPase domain of HSP90 chaperone/DNA topoisomerase II/histidine kinase"/>
    <property type="match status" value="1"/>
</dbReference>
<dbReference type="InterPro" id="IPR011712">
    <property type="entry name" value="Sig_transdc_His_kin_sub3_dim/P"/>
</dbReference>
<evidence type="ECO:0000256" key="5">
    <source>
        <dbReference type="SAM" id="Phobius"/>
    </source>
</evidence>
<feature type="region of interest" description="Disordered" evidence="4">
    <location>
        <begin position="371"/>
        <end position="395"/>
    </location>
</feature>
<gene>
    <name evidence="7" type="ORF">F7Q99_25955</name>
</gene>
<evidence type="ECO:0000256" key="2">
    <source>
        <dbReference type="ARBA" id="ARBA00022777"/>
    </source>
</evidence>
<dbReference type="GO" id="GO:0016020">
    <property type="term" value="C:membrane"/>
    <property type="evidence" value="ECO:0007669"/>
    <property type="project" value="InterPro"/>
</dbReference>
<evidence type="ECO:0000256" key="3">
    <source>
        <dbReference type="ARBA" id="ARBA00023012"/>
    </source>
</evidence>
<evidence type="ECO:0000313" key="8">
    <source>
        <dbReference type="Proteomes" id="UP000450000"/>
    </source>
</evidence>
<organism evidence="7 8">
    <name type="scientific">Streptomyces kaniharaensis</name>
    <dbReference type="NCBI Taxonomy" id="212423"/>
    <lineage>
        <taxon>Bacteria</taxon>
        <taxon>Bacillati</taxon>
        <taxon>Actinomycetota</taxon>
        <taxon>Actinomycetes</taxon>
        <taxon>Kitasatosporales</taxon>
        <taxon>Streptomycetaceae</taxon>
        <taxon>Streptomyces</taxon>
    </lineage>
</organism>
<dbReference type="AlphaFoldDB" id="A0A6N7KVR8"/>
<dbReference type="EMBL" id="WBOF01000001">
    <property type="protein sequence ID" value="MQS15620.1"/>
    <property type="molecule type" value="Genomic_DNA"/>
</dbReference>
<keyword evidence="5" id="KW-1133">Transmembrane helix</keyword>
<dbReference type="PANTHER" id="PTHR24421">
    <property type="entry name" value="NITRATE/NITRITE SENSOR PROTEIN NARX-RELATED"/>
    <property type="match status" value="1"/>
</dbReference>
<accession>A0A6N7KVR8</accession>
<feature type="transmembrane region" description="Helical" evidence="5">
    <location>
        <begin position="31"/>
        <end position="52"/>
    </location>
</feature>
<feature type="transmembrane region" description="Helical" evidence="5">
    <location>
        <begin position="86"/>
        <end position="106"/>
    </location>
</feature>
<dbReference type="GO" id="GO:0046983">
    <property type="term" value="F:protein dimerization activity"/>
    <property type="evidence" value="ECO:0007669"/>
    <property type="project" value="InterPro"/>
</dbReference>
<dbReference type="CDD" id="cd16917">
    <property type="entry name" value="HATPase_UhpB-NarQ-NarX-like"/>
    <property type="match status" value="1"/>
</dbReference>
<dbReference type="OrthoDB" id="5241784at2"/>
<keyword evidence="5" id="KW-0812">Transmembrane</keyword>
<sequence length="395" mass="41655">MLERRTKGGAKVTAEEADPDSHRWAHGWRRIMLATGMLIYPGLTALGVAHTASGAGAIAGYAIVAAFTGCYVITGVAVARGRSRHAELMAVVLAALFVAVLPFAHADAFFLGTGVVSFVSVLRPDWAARALAIGTLGAILLPWAVRPWHSGPGWFQALALLFTSLTVRAFSEIATTNRALVAARAEVARLASEAERNRIARDLHDLLGHSLTAITVKSRLAQRLAGKDAGQSLAEMAAVENLSRQALADVRAAVSGYREVTLAAELARGRELLRAAGVVADLPHATDSVAPANRELFGWVVREGLTNVVRHARANRCTVVVGDGSVEIRDDGRGTGPGAGDGKGLAGLRERVAAAGGSVEAGPLSPRGWRLRVTVPSDTRRHLRPPHDPVREGNP</sequence>
<dbReference type="InterPro" id="IPR036890">
    <property type="entry name" value="HATPase_C_sf"/>
</dbReference>
<dbReference type="InterPro" id="IPR050482">
    <property type="entry name" value="Sensor_HK_TwoCompSys"/>
</dbReference>
<dbReference type="GO" id="GO:0000155">
    <property type="term" value="F:phosphorelay sensor kinase activity"/>
    <property type="evidence" value="ECO:0007669"/>
    <property type="project" value="InterPro"/>
</dbReference>
<dbReference type="Proteomes" id="UP000450000">
    <property type="component" value="Unassembled WGS sequence"/>
</dbReference>
<keyword evidence="3" id="KW-0902">Two-component regulatory system</keyword>
<protein>
    <submittedName>
        <fullName evidence="7">Sensor histidine kinase</fullName>
    </submittedName>
</protein>
<evidence type="ECO:0000313" key="7">
    <source>
        <dbReference type="EMBL" id="MQS15620.1"/>
    </source>
</evidence>
<evidence type="ECO:0000256" key="1">
    <source>
        <dbReference type="ARBA" id="ARBA00022679"/>
    </source>
</evidence>
<evidence type="ECO:0000259" key="6">
    <source>
        <dbReference type="Pfam" id="PF07730"/>
    </source>
</evidence>
<name>A0A6N7KVR8_9ACTN</name>
<keyword evidence="1" id="KW-0808">Transferase</keyword>
<proteinExistence type="predicted"/>